<reference evidence="2 3" key="1">
    <citation type="submission" date="2016-10" db="EMBL/GenBank/DDBJ databases">
        <authorList>
            <person name="de Groot N.N."/>
        </authorList>
    </citation>
    <scope>NUCLEOTIDE SEQUENCE [LARGE SCALE GENOMIC DNA]</scope>
    <source>
        <strain evidence="2 3">RK1</strain>
    </source>
</reference>
<dbReference type="Gene3D" id="2.30.30.940">
    <property type="match status" value="1"/>
</dbReference>
<dbReference type="InterPro" id="IPR051055">
    <property type="entry name" value="PIF1_helicase"/>
</dbReference>
<dbReference type="EMBL" id="FOQO01000006">
    <property type="protein sequence ID" value="SFI84513.1"/>
    <property type="molecule type" value="Genomic_DNA"/>
</dbReference>
<dbReference type="Pfam" id="PF14493">
    <property type="entry name" value="HTH_40"/>
    <property type="match status" value="1"/>
</dbReference>
<dbReference type="STRING" id="1477437.SAMN05444682_10641"/>
<protein>
    <submittedName>
        <fullName evidence="2">Helicase</fullName>
    </submittedName>
</protein>
<evidence type="ECO:0000313" key="2">
    <source>
        <dbReference type="EMBL" id="SFI84513.1"/>
    </source>
</evidence>
<dbReference type="SMART" id="SM00382">
    <property type="entry name" value="AAA"/>
    <property type="match status" value="1"/>
</dbReference>
<dbReference type="GO" id="GO:0003678">
    <property type="term" value="F:DNA helicase activity"/>
    <property type="evidence" value="ECO:0007669"/>
    <property type="project" value="InterPro"/>
</dbReference>
<keyword evidence="2" id="KW-0067">ATP-binding</keyword>
<accession>A0A1I3LID2</accession>
<keyword evidence="2" id="KW-0378">Hydrolase</keyword>
<dbReference type="Gene3D" id="3.40.50.300">
    <property type="entry name" value="P-loop containing nucleotide triphosphate hydrolases"/>
    <property type="match status" value="1"/>
</dbReference>
<dbReference type="Pfam" id="PF05970">
    <property type="entry name" value="PIF1"/>
    <property type="match status" value="1"/>
</dbReference>
<feature type="domain" description="AAA+ ATPase" evidence="1">
    <location>
        <begin position="21"/>
        <end position="209"/>
    </location>
</feature>
<dbReference type="GO" id="GO:0000723">
    <property type="term" value="P:telomere maintenance"/>
    <property type="evidence" value="ECO:0007669"/>
    <property type="project" value="InterPro"/>
</dbReference>
<dbReference type="SUPFAM" id="SSF52540">
    <property type="entry name" value="P-loop containing nucleoside triphosphate hydrolases"/>
    <property type="match status" value="2"/>
</dbReference>
<evidence type="ECO:0000259" key="1">
    <source>
        <dbReference type="SMART" id="SM00382"/>
    </source>
</evidence>
<dbReference type="OrthoDB" id="9763659at2"/>
<proteinExistence type="predicted"/>
<keyword evidence="2" id="KW-0547">Nucleotide-binding</keyword>
<dbReference type="PANTHER" id="PTHR47642">
    <property type="entry name" value="ATP-DEPENDENT DNA HELICASE"/>
    <property type="match status" value="1"/>
</dbReference>
<dbReference type="PANTHER" id="PTHR47642:SF7">
    <property type="entry name" value="ATP-DEPENDENT DNA HELICASE PIF1"/>
    <property type="match status" value="1"/>
</dbReference>
<evidence type="ECO:0000313" key="3">
    <source>
        <dbReference type="Proteomes" id="UP000198670"/>
    </source>
</evidence>
<keyword evidence="3" id="KW-1185">Reference proteome</keyword>
<dbReference type="FunFam" id="3.40.50.300:FF:001498">
    <property type="entry name" value="ATP-dependent DNA helicase"/>
    <property type="match status" value="1"/>
</dbReference>
<dbReference type="RefSeq" id="WP_090627379.1">
    <property type="nucleotide sequence ID" value="NZ_FOQO01000006.1"/>
</dbReference>
<dbReference type="AlphaFoldDB" id="A0A1I3LID2"/>
<dbReference type="InterPro" id="IPR029491">
    <property type="entry name" value="Helicase_HTH"/>
</dbReference>
<dbReference type="InterPro" id="IPR003593">
    <property type="entry name" value="AAA+_ATPase"/>
</dbReference>
<dbReference type="CDD" id="cd18809">
    <property type="entry name" value="SF1_C_RecD"/>
    <property type="match status" value="1"/>
</dbReference>
<gene>
    <name evidence="2" type="ORF">SAMN05444682_10641</name>
</gene>
<sequence length="739" mass="84034">MAAVDVQNTAFLQAVSFVNHTNRNLFLTGKAGTGKTTFLKYIQQHSYKKMAVAAPTGVAAMNAGGTTLHSLFWLPFGMYIEDYELAWDDHDSHIYNRRRLFGKVKLTKQRRALLQEIDLLVIDEVSMLRADTLDAIDTILKNVRRDARPFGGLQVLFIGDMYQLPPVVREQEREVMSRYYPSPFFFDAKVLRDQPPVLLELKKIYRQSEQTFIDILNDIRNNCCTSEQLDVLNTYYNPDFMPAKDDPYVTLTTHNHRADAINKRELEALPEQTVTLEAKVSKDFPETLYPAEVELRLKVGAQVMFIRNDSGDERRYYNGKIGYVKHIDSTGDVLMVEFKDGTDAVTVKREEWENIRYRYDKVQDRVEEEVLGTFAQFPLRLAWAITIHKSQGLTFDKAIIDAGASFAAGQVYVALSRLRKLDGLVLHSRIPSHSIRTDRQVADFSKATPADEDMPKILEASQRSYLGHILLHSFKWDRLVEASQGVLTDLESRNIADQAAAYEFLQTLSIACRAQREVADKFRNQLNGLLNKEGESDYVKIHERTEKAVAWFLPRIEDDLITALDAHIAAWTIKKRTKKYVEELKGLYVDFKRKKEQLTQCLIIAEALAKGDALQEVMGKAERLNAIEIKAEELPENIGKPKVVKGETKRISFDLFQAGKSIDDIATERGLTRNTIIGHLLDFIGRGVEAHQLMDAGKLDTARKVVQQNPGKPSSVLKAMLGNEVEYIEIRIAQASLTR</sequence>
<dbReference type="Proteomes" id="UP000198670">
    <property type="component" value="Unassembled WGS sequence"/>
</dbReference>
<keyword evidence="2" id="KW-0347">Helicase</keyword>
<dbReference type="InterPro" id="IPR027417">
    <property type="entry name" value="P-loop_NTPase"/>
</dbReference>
<organism evidence="2 3">
    <name type="scientific">Parapedobacter indicus</name>
    <dbReference type="NCBI Taxonomy" id="1477437"/>
    <lineage>
        <taxon>Bacteria</taxon>
        <taxon>Pseudomonadati</taxon>
        <taxon>Bacteroidota</taxon>
        <taxon>Sphingobacteriia</taxon>
        <taxon>Sphingobacteriales</taxon>
        <taxon>Sphingobacteriaceae</taxon>
        <taxon>Parapedobacter</taxon>
    </lineage>
</organism>
<name>A0A1I3LID2_9SPHI</name>
<dbReference type="GO" id="GO:0006281">
    <property type="term" value="P:DNA repair"/>
    <property type="evidence" value="ECO:0007669"/>
    <property type="project" value="InterPro"/>
</dbReference>
<dbReference type="InterPro" id="IPR010285">
    <property type="entry name" value="DNA_helicase_pif1-like_DEAD"/>
</dbReference>